<dbReference type="EMBL" id="FNNH01000055">
    <property type="protein sequence ID" value="SDX06852.1"/>
    <property type="molecule type" value="Genomic_DNA"/>
</dbReference>
<gene>
    <name evidence="2" type="ORF">SAMN05421882_105510</name>
</gene>
<feature type="region of interest" description="Disordered" evidence="1">
    <location>
        <begin position="84"/>
        <end position="113"/>
    </location>
</feature>
<dbReference type="RefSeq" id="WP_074668016.1">
    <property type="nucleotide sequence ID" value="NZ_FNNH01000055.1"/>
</dbReference>
<organism evidence="2 3">
    <name type="scientific">Nitrosomonas communis</name>
    <dbReference type="NCBI Taxonomy" id="44574"/>
    <lineage>
        <taxon>Bacteria</taxon>
        <taxon>Pseudomonadati</taxon>
        <taxon>Pseudomonadota</taxon>
        <taxon>Betaproteobacteria</taxon>
        <taxon>Nitrosomonadales</taxon>
        <taxon>Nitrosomonadaceae</taxon>
        <taxon>Nitrosomonas</taxon>
    </lineage>
</organism>
<dbReference type="Proteomes" id="UP000183454">
    <property type="component" value="Unassembled WGS sequence"/>
</dbReference>
<evidence type="ECO:0000313" key="3">
    <source>
        <dbReference type="Proteomes" id="UP000183454"/>
    </source>
</evidence>
<name>A0A1H2YNM9_9PROT</name>
<protein>
    <submittedName>
        <fullName evidence="2">Uncharacterized protein</fullName>
    </submittedName>
</protein>
<dbReference type="AlphaFoldDB" id="A0A1H2YNM9"/>
<proteinExistence type="predicted"/>
<reference evidence="2 3" key="1">
    <citation type="submission" date="2016-10" db="EMBL/GenBank/DDBJ databases">
        <authorList>
            <person name="de Groot N.N."/>
        </authorList>
    </citation>
    <scope>NUCLEOTIDE SEQUENCE [LARGE SCALE GENOMIC DNA]</scope>
    <source>
        <strain evidence="2 3">Nm110</strain>
    </source>
</reference>
<accession>A0A1H2YNM9</accession>
<evidence type="ECO:0000256" key="1">
    <source>
        <dbReference type="SAM" id="MobiDB-lite"/>
    </source>
</evidence>
<sequence>MRKVSISILIDDDDRLDGFLSSAGDYTLYGPHLDRRCRNVYVHHGYAYVPQRWRYPLEMWLARKAVIDSNQCAGRTLEQCSAGRVPVAPARPSEFRGEGGAQTGPSGAHSWPL</sequence>
<evidence type="ECO:0000313" key="2">
    <source>
        <dbReference type="EMBL" id="SDX06852.1"/>
    </source>
</evidence>